<name>A0A9J6CGU8_POLVA</name>
<keyword evidence="2" id="KW-1185">Reference proteome</keyword>
<gene>
    <name evidence="1" type="ORF">PVAND_010299</name>
</gene>
<protein>
    <submittedName>
        <fullName evidence="1">Uncharacterized protein</fullName>
    </submittedName>
</protein>
<evidence type="ECO:0000313" key="1">
    <source>
        <dbReference type="EMBL" id="KAG5680814.1"/>
    </source>
</evidence>
<proteinExistence type="predicted"/>
<comment type="caution">
    <text evidence="1">The sequence shown here is derived from an EMBL/GenBank/DDBJ whole genome shotgun (WGS) entry which is preliminary data.</text>
</comment>
<dbReference type="OrthoDB" id="8193306at2759"/>
<dbReference type="EMBL" id="JADBJN010000001">
    <property type="protein sequence ID" value="KAG5680814.1"/>
    <property type="molecule type" value="Genomic_DNA"/>
</dbReference>
<sequence>MDASDPVVFASSVVARQLKRKQRPIPQQVLQYLKNKEIEEDVDEGFSIFIRTFINRNPIGKIFFYKRAIVKKQEKEELEPITLHINNIPIIITPKFHTTLIDGKVFNIITETSSQSCPVCEAKPKDFLKRENCKSTEEGLLHGCQSLHAIVNVFNFLLKLAYRMDNLKWQARGQKEKDSVAERKFQIQERLKRAFGITFDCPRSGGFGNTTTGNLCRRAFAEPGKLLSEALYLDVDLVTNLKRVGLFLAVGGGGGGNCRRNDIENLIFFGKEH</sequence>
<evidence type="ECO:0000313" key="2">
    <source>
        <dbReference type="Proteomes" id="UP001107558"/>
    </source>
</evidence>
<reference evidence="1" key="1">
    <citation type="submission" date="2021-03" db="EMBL/GenBank/DDBJ databases">
        <title>Chromosome level genome of the anhydrobiotic midge Polypedilum vanderplanki.</title>
        <authorList>
            <person name="Yoshida Y."/>
            <person name="Kikawada T."/>
            <person name="Gusev O."/>
        </authorList>
    </citation>
    <scope>NUCLEOTIDE SEQUENCE</scope>
    <source>
        <strain evidence="1">NIAS01</strain>
        <tissue evidence="1">Whole body or cell culture</tissue>
    </source>
</reference>
<dbReference type="Proteomes" id="UP001107558">
    <property type="component" value="Chromosome 1"/>
</dbReference>
<accession>A0A9J6CGU8</accession>
<dbReference type="AlphaFoldDB" id="A0A9J6CGU8"/>
<organism evidence="1 2">
    <name type="scientific">Polypedilum vanderplanki</name>
    <name type="common">Sleeping chironomid midge</name>
    <dbReference type="NCBI Taxonomy" id="319348"/>
    <lineage>
        <taxon>Eukaryota</taxon>
        <taxon>Metazoa</taxon>
        <taxon>Ecdysozoa</taxon>
        <taxon>Arthropoda</taxon>
        <taxon>Hexapoda</taxon>
        <taxon>Insecta</taxon>
        <taxon>Pterygota</taxon>
        <taxon>Neoptera</taxon>
        <taxon>Endopterygota</taxon>
        <taxon>Diptera</taxon>
        <taxon>Nematocera</taxon>
        <taxon>Chironomoidea</taxon>
        <taxon>Chironomidae</taxon>
        <taxon>Chironominae</taxon>
        <taxon>Polypedilum</taxon>
        <taxon>Polypedilum</taxon>
    </lineage>
</organism>